<name>A0A919J6G4_9ACTN</name>
<dbReference type="GO" id="GO:0003677">
    <property type="term" value="F:DNA binding"/>
    <property type="evidence" value="ECO:0007669"/>
    <property type="project" value="InterPro"/>
</dbReference>
<organism evidence="2 3">
    <name type="scientific">Paractinoplanes ferrugineus</name>
    <dbReference type="NCBI Taxonomy" id="113564"/>
    <lineage>
        <taxon>Bacteria</taxon>
        <taxon>Bacillati</taxon>
        <taxon>Actinomycetota</taxon>
        <taxon>Actinomycetes</taxon>
        <taxon>Micromonosporales</taxon>
        <taxon>Micromonosporaceae</taxon>
        <taxon>Paractinoplanes</taxon>
    </lineage>
</organism>
<dbReference type="AlphaFoldDB" id="A0A919J6G4"/>
<keyword evidence="3" id="KW-1185">Reference proteome</keyword>
<comment type="caution">
    <text evidence="2">The sequence shown here is derived from an EMBL/GenBank/DDBJ whole genome shotgun (WGS) entry which is preliminary data.</text>
</comment>
<dbReference type="InterPro" id="IPR043917">
    <property type="entry name" value="DUF5753"/>
</dbReference>
<proteinExistence type="predicted"/>
<dbReference type="EMBL" id="BOMM01000052">
    <property type="protein sequence ID" value="GIE14212.1"/>
    <property type="molecule type" value="Genomic_DNA"/>
</dbReference>
<dbReference type="InterPro" id="IPR001387">
    <property type="entry name" value="Cro/C1-type_HTH"/>
</dbReference>
<dbReference type="SMART" id="SM00530">
    <property type="entry name" value="HTH_XRE"/>
    <property type="match status" value="1"/>
</dbReference>
<evidence type="ECO:0000313" key="3">
    <source>
        <dbReference type="Proteomes" id="UP000598174"/>
    </source>
</evidence>
<accession>A0A919J6G4</accession>
<protein>
    <submittedName>
        <fullName evidence="2">Transcriptional regulator</fullName>
    </submittedName>
</protein>
<gene>
    <name evidence="2" type="ORF">Afe05nite_60520</name>
</gene>
<evidence type="ECO:0000313" key="2">
    <source>
        <dbReference type="EMBL" id="GIE14212.1"/>
    </source>
</evidence>
<evidence type="ECO:0000259" key="1">
    <source>
        <dbReference type="PROSITE" id="PS50943"/>
    </source>
</evidence>
<dbReference type="Pfam" id="PF19054">
    <property type="entry name" value="DUF5753"/>
    <property type="match status" value="1"/>
</dbReference>
<dbReference type="SUPFAM" id="SSF47413">
    <property type="entry name" value="lambda repressor-like DNA-binding domains"/>
    <property type="match status" value="1"/>
</dbReference>
<dbReference type="RefSeq" id="WP_203820624.1">
    <property type="nucleotide sequence ID" value="NZ_BAAABP010000015.1"/>
</dbReference>
<dbReference type="Gene3D" id="1.10.260.40">
    <property type="entry name" value="lambda repressor-like DNA-binding domains"/>
    <property type="match status" value="1"/>
</dbReference>
<dbReference type="Proteomes" id="UP000598174">
    <property type="component" value="Unassembled WGS sequence"/>
</dbReference>
<dbReference type="CDD" id="cd00093">
    <property type="entry name" value="HTH_XRE"/>
    <property type="match status" value="1"/>
</dbReference>
<dbReference type="InterPro" id="IPR010982">
    <property type="entry name" value="Lambda_DNA-bd_dom_sf"/>
</dbReference>
<sequence>MHARLVIGGVVVALSPYVCRLRLAEEMLDARQQAGFKTEDLSRETGIQRQKISHIETAKQRVDPGVIKQLLVHLDVRPDRLAKVMDLANGSAEPGWWERFDDEMGPRQARTADLEQGAKLIWQYHPNLVPGLLQTKKFATIRADADRRANSRRFSTARMLEARTRRQAILSGTSATPLEVILDEAVLHRRSAPAEIMHEQFEHLIGAALNMRSVMVRVLPFEAELSEHSQPRTAFSRYTYPDPEDPAVVVVDTNVEDLIFQNRNKDDREKVAVYTDLAAELRQSALSPADSIDRLAAAAEACLSRR</sequence>
<feature type="domain" description="HTH cro/C1-type" evidence="1">
    <location>
        <begin position="27"/>
        <end position="81"/>
    </location>
</feature>
<dbReference type="PROSITE" id="PS50943">
    <property type="entry name" value="HTH_CROC1"/>
    <property type="match status" value="1"/>
</dbReference>
<reference evidence="2" key="1">
    <citation type="submission" date="2021-01" db="EMBL/GenBank/DDBJ databases">
        <title>Whole genome shotgun sequence of Actinoplanes ferrugineus NBRC 15555.</title>
        <authorList>
            <person name="Komaki H."/>
            <person name="Tamura T."/>
        </authorList>
    </citation>
    <scope>NUCLEOTIDE SEQUENCE</scope>
    <source>
        <strain evidence="2">NBRC 15555</strain>
    </source>
</reference>
<dbReference type="Pfam" id="PF13560">
    <property type="entry name" value="HTH_31"/>
    <property type="match status" value="1"/>
</dbReference>